<dbReference type="Pfam" id="PF25967">
    <property type="entry name" value="RND-MFP_C"/>
    <property type="match status" value="1"/>
</dbReference>
<evidence type="ECO:0000256" key="3">
    <source>
        <dbReference type="ARBA" id="ARBA00022448"/>
    </source>
</evidence>
<feature type="coiled-coil region" evidence="5">
    <location>
        <begin position="107"/>
        <end position="172"/>
    </location>
</feature>
<evidence type="ECO:0000313" key="11">
    <source>
        <dbReference type="Proteomes" id="UP001606134"/>
    </source>
</evidence>
<dbReference type="NCBIfam" id="TIGR01730">
    <property type="entry name" value="RND_mfp"/>
    <property type="match status" value="1"/>
</dbReference>
<protein>
    <submittedName>
        <fullName evidence="10">Efflux RND transporter periplasmic adaptor subunit</fullName>
    </submittedName>
</protein>
<dbReference type="SUPFAM" id="SSF111369">
    <property type="entry name" value="HlyD-like secretion proteins"/>
    <property type="match status" value="1"/>
</dbReference>
<feature type="region of interest" description="Disordered" evidence="6">
    <location>
        <begin position="383"/>
        <end position="402"/>
    </location>
</feature>
<evidence type="ECO:0000256" key="1">
    <source>
        <dbReference type="ARBA" id="ARBA00004236"/>
    </source>
</evidence>
<gene>
    <name evidence="10" type="ORF">ACG04R_14170</name>
</gene>
<dbReference type="PANTHER" id="PTHR30469:SF33">
    <property type="entry name" value="SLR1207 PROTEIN"/>
    <property type="match status" value="1"/>
</dbReference>
<name>A0ABW7HD35_9BURK</name>
<dbReference type="InterPro" id="IPR030190">
    <property type="entry name" value="MacA_alpha-hairpin_sf"/>
</dbReference>
<dbReference type="Pfam" id="PF25917">
    <property type="entry name" value="BSH_RND"/>
    <property type="match status" value="1"/>
</dbReference>
<dbReference type="EMBL" id="JBIGIC010000006">
    <property type="protein sequence ID" value="MFG6487826.1"/>
    <property type="molecule type" value="Genomic_DNA"/>
</dbReference>
<feature type="domain" description="Multidrug resistance protein MdtA-like beta-barrel" evidence="8">
    <location>
        <begin position="229"/>
        <end position="319"/>
    </location>
</feature>
<evidence type="ECO:0000259" key="9">
    <source>
        <dbReference type="Pfam" id="PF25967"/>
    </source>
</evidence>
<evidence type="ECO:0000259" key="7">
    <source>
        <dbReference type="Pfam" id="PF25917"/>
    </source>
</evidence>
<feature type="domain" description="Multidrug resistance protein MdtA-like barrel-sandwich hybrid" evidence="7">
    <location>
        <begin position="67"/>
        <end position="221"/>
    </location>
</feature>
<evidence type="ECO:0000256" key="2">
    <source>
        <dbReference type="ARBA" id="ARBA00009477"/>
    </source>
</evidence>
<evidence type="ECO:0000259" key="8">
    <source>
        <dbReference type="Pfam" id="PF25944"/>
    </source>
</evidence>
<keyword evidence="4 5" id="KW-0175">Coiled coil</keyword>
<accession>A0ABW7HD35</accession>
<proteinExistence type="inferred from homology"/>
<comment type="caution">
    <text evidence="10">The sequence shown here is derived from an EMBL/GenBank/DDBJ whole genome shotgun (WGS) entry which is preliminary data.</text>
</comment>
<comment type="subcellular location">
    <subcellularLocation>
        <location evidence="1">Cell membrane</location>
    </subcellularLocation>
</comment>
<dbReference type="Pfam" id="PF25944">
    <property type="entry name" value="Beta-barrel_RND"/>
    <property type="match status" value="1"/>
</dbReference>
<dbReference type="PANTHER" id="PTHR30469">
    <property type="entry name" value="MULTIDRUG RESISTANCE PROTEIN MDTA"/>
    <property type="match status" value="1"/>
</dbReference>
<dbReference type="Proteomes" id="UP001606134">
    <property type="component" value="Unassembled WGS sequence"/>
</dbReference>
<evidence type="ECO:0000256" key="6">
    <source>
        <dbReference type="SAM" id="MobiDB-lite"/>
    </source>
</evidence>
<dbReference type="Gene3D" id="2.40.30.170">
    <property type="match status" value="1"/>
</dbReference>
<reference evidence="10 11" key="1">
    <citation type="submission" date="2024-08" db="EMBL/GenBank/DDBJ databases">
        <authorList>
            <person name="Lu H."/>
        </authorList>
    </citation>
    <scope>NUCLEOTIDE SEQUENCE [LARGE SCALE GENOMIC DNA]</scope>
    <source>
        <strain evidence="10 11">BYS78W</strain>
    </source>
</reference>
<comment type="similarity">
    <text evidence="2">Belongs to the membrane fusion protein (MFP) (TC 8.A.1) family.</text>
</comment>
<dbReference type="RefSeq" id="WP_394411464.1">
    <property type="nucleotide sequence ID" value="NZ_JBIGIC010000006.1"/>
</dbReference>
<dbReference type="Gene3D" id="6.10.140.1990">
    <property type="match status" value="1"/>
</dbReference>
<sequence length="402" mass="42525">MKKNEAMKNWLKPARLIVLALVLLVVVFVARRALTPPPPPVVATAPVTVADIEDSVLATGTIGAFKQVSVGAQVTGEVKKLHVALGDKVEKGQLIAEIDALTQTNNLRNSEAALQSAQALLKAKQAALKQAELAAARLRELVAVDAGARADLEAAEATLTTSRADIAAQEAQIVQAQMAADTAKVNLGYTRVAAPMDGVVVAIVTEQGQTVNANQSAPTIIKLAKLDVMTVKAQISEADVPRVKPGMPVYFNLLGEPDRRYEVKLRAVEPGPTTIATDSTTTTSTSTTTSAVYYNGIFDVPNPENKLRINMTAQASIVLARAEKTLTVPSAALGAREGADRYRVRVQEEGGRIADRVVRIGLNNRVRAQVLDGLKEGEQVVTTEAAPAGSGNNQRRGGPPPF</sequence>
<keyword evidence="11" id="KW-1185">Reference proteome</keyword>
<evidence type="ECO:0000256" key="5">
    <source>
        <dbReference type="SAM" id="Coils"/>
    </source>
</evidence>
<dbReference type="Gene3D" id="2.40.50.100">
    <property type="match status" value="1"/>
</dbReference>
<dbReference type="InterPro" id="IPR058626">
    <property type="entry name" value="MdtA-like_b-barrel"/>
</dbReference>
<dbReference type="InterPro" id="IPR058627">
    <property type="entry name" value="MdtA-like_C"/>
</dbReference>
<evidence type="ECO:0000256" key="4">
    <source>
        <dbReference type="ARBA" id="ARBA00023054"/>
    </source>
</evidence>
<organism evidence="10 11">
    <name type="scientific">Pelomonas candidula</name>
    <dbReference type="NCBI Taxonomy" id="3299025"/>
    <lineage>
        <taxon>Bacteria</taxon>
        <taxon>Pseudomonadati</taxon>
        <taxon>Pseudomonadota</taxon>
        <taxon>Betaproteobacteria</taxon>
        <taxon>Burkholderiales</taxon>
        <taxon>Sphaerotilaceae</taxon>
        <taxon>Roseateles</taxon>
    </lineage>
</organism>
<keyword evidence="3" id="KW-0813">Transport</keyword>
<dbReference type="Gene3D" id="2.40.420.20">
    <property type="match status" value="1"/>
</dbReference>
<dbReference type="InterPro" id="IPR006143">
    <property type="entry name" value="RND_pump_MFP"/>
</dbReference>
<evidence type="ECO:0000313" key="10">
    <source>
        <dbReference type="EMBL" id="MFG6487826.1"/>
    </source>
</evidence>
<dbReference type="InterPro" id="IPR058625">
    <property type="entry name" value="MdtA-like_BSH"/>
</dbReference>
<feature type="domain" description="Multidrug resistance protein MdtA-like C-terminal permuted SH3" evidence="9">
    <location>
        <begin position="326"/>
        <end position="385"/>
    </location>
</feature>